<keyword evidence="5" id="KW-0997">Cell inner membrane</keyword>
<evidence type="ECO:0000256" key="3">
    <source>
        <dbReference type="ARBA" id="ARBA00022448"/>
    </source>
</evidence>
<evidence type="ECO:0000256" key="7">
    <source>
        <dbReference type="ARBA" id="ARBA00022989"/>
    </source>
</evidence>
<feature type="transmembrane region" description="Helical" evidence="11">
    <location>
        <begin position="305"/>
        <end position="325"/>
    </location>
</feature>
<proteinExistence type="predicted"/>
<keyword evidence="4" id="KW-1003">Cell membrane</keyword>
<feature type="transmembrane region" description="Helical" evidence="11">
    <location>
        <begin position="260"/>
        <end position="293"/>
    </location>
</feature>
<dbReference type="CDD" id="cd06579">
    <property type="entry name" value="TM_PBP1_transp_AraH_like"/>
    <property type="match status" value="1"/>
</dbReference>
<feature type="transmembrane region" description="Helical" evidence="11">
    <location>
        <begin position="226"/>
        <end position="248"/>
    </location>
</feature>
<reference evidence="12 13" key="1">
    <citation type="submission" date="2024-01" db="EMBL/GenBank/DDBJ databases">
        <title>Multi-omics insights into the function and evolution of sodium benzoate biodegradation pathways in Benzoatithermus flavus gen. nov., sp. nov. from hot spring.</title>
        <authorList>
            <person name="Hu C.-J."/>
            <person name="Li W.-J."/>
        </authorList>
    </citation>
    <scope>NUCLEOTIDE SEQUENCE [LARGE SCALE GENOMIC DNA]</scope>
    <source>
        <strain evidence="12 13">SYSU G07066</strain>
    </source>
</reference>
<feature type="transmembrane region" description="Helical" evidence="11">
    <location>
        <begin position="24"/>
        <end position="44"/>
    </location>
</feature>
<sequence>MAATTTPAAASTTASRREGPRLEIGQELILLVALTVVIGVLALTSERFFTVENLLNQGRLLTEVGLIALPMTFIIVTGGIDLSVGSIMGLCAILLGYGWKNLGLPLELAILLTLLVGTAAGFVNGLVVTRMGVPPLIATIATLALYRGLAEGISQARSVRGYPDWFLALGQGELLGVPSQLWLLAFAILAFGIVLARTRFGRSLYAIGHNETAARFSGIPVDGIKLAIYALSGFVAALAACIFVSRVSTTRSDMGSGIELDVIAAVVLGGTSIFGGVGTIWGTVLGVVLIQLLKNGLALTGVKGDATIVVIGTVLILSILITNLLQRRKGVEG</sequence>
<feature type="transmembrane region" description="Helical" evidence="11">
    <location>
        <begin position="64"/>
        <end position="97"/>
    </location>
</feature>
<keyword evidence="3" id="KW-0813">Transport</keyword>
<evidence type="ECO:0000256" key="8">
    <source>
        <dbReference type="ARBA" id="ARBA00023136"/>
    </source>
</evidence>
<keyword evidence="7 11" id="KW-1133">Transmembrane helix</keyword>
<keyword evidence="6 11" id="KW-0812">Transmembrane</keyword>
<dbReference type="InterPro" id="IPR001851">
    <property type="entry name" value="ABC_transp_permease"/>
</dbReference>
<evidence type="ECO:0000313" key="12">
    <source>
        <dbReference type="EMBL" id="MEK0082290.1"/>
    </source>
</evidence>
<name>A0ABU8XPE4_9PROT</name>
<keyword evidence="13" id="KW-1185">Reference proteome</keyword>
<evidence type="ECO:0000256" key="4">
    <source>
        <dbReference type="ARBA" id="ARBA00022475"/>
    </source>
</evidence>
<dbReference type="Pfam" id="PF02653">
    <property type="entry name" value="BPD_transp_2"/>
    <property type="match status" value="1"/>
</dbReference>
<comment type="function">
    <text evidence="9">Part of the ABC transporter complex LsrABCD involved in autoinducer 2 (AI-2) import. Probably responsible for the translocation of the substrate across the membrane.</text>
</comment>
<dbReference type="PANTHER" id="PTHR32196">
    <property type="entry name" value="ABC TRANSPORTER PERMEASE PROTEIN YPHD-RELATED-RELATED"/>
    <property type="match status" value="1"/>
</dbReference>
<dbReference type="Proteomes" id="UP001375743">
    <property type="component" value="Unassembled WGS sequence"/>
</dbReference>
<evidence type="ECO:0000256" key="9">
    <source>
        <dbReference type="ARBA" id="ARBA00025439"/>
    </source>
</evidence>
<evidence type="ECO:0000256" key="6">
    <source>
        <dbReference type="ARBA" id="ARBA00022692"/>
    </source>
</evidence>
<keyword evidence="8 11" id="KW-0472">Membrane</keyword>
<evidence type="ECO:0000256" key="5">
    <source>
        <dbReference type="ARBA" id="ARBA00022519"/>
    </source>
</evidence>
<evidence type="ECO:0000256" key="1">
    <source>
        <dbReference type="ARBA" id="ARBA00004651"/>
    </source>
</evidence>
<evidence type="ECO:0000256" key="2">
    <source>
        <dbReference type="ARBA" id="ARBA00011262"/>
    </source>
</evidence>
<feature type="transmembrane region" description="Helical" evidence="11">
    <location>
        <begin position="181"/>
        <end position="200"/>
    </location>
</feature>
<evidence type="ECO:0000256" key="11">
    <source>
        <dbReference type="SAM" id="Phobius"/>
    </source>
</evidence>
<gene>
    <name evidence="12" type="ORF">U1T56_03945</name>
</gene>
<dbReference type="PANTHER" id="PTHR32196:SF71">
    <property type="entry name" value="AUTOINDUCER 2 IMPORT SYSTEM PERMEASE PROTEIN LSRD"/>
    <property type="match status" value="1"/>
</dbReference>
<comment type="subunit">
    <text evidence="2">The complex is composed of two ATP-binding proteins (LsrA), two transmembrane proteins (LsrC and LsrD) and a solute-binding protein (LsrB).</text>
</comment>
<dbReference type="RefSeq" id="WP_418158146.1">
    <property type="nucleotide sequence ID" value="NZ_JBBLZC010000003.1"/>
</dbReference>
<accession>A0ABU8XPE4</accession>
<feature type="transmembrane region" description="Helical" evidence="11">
    <location>
        <begin position="109"/>
        <end position="127"/>
    </location>
</feature>
<evidence type="ECO:0000313" key="13">
    <source>
        <dbReference type="Proteomes" id="UP001375743"/>
    </source>
</evidence>
<organism evidence="12 13">
    <name type="scientific">Benzoatithermus flavus</name>
    <dbReference type="NCBI Taxonomy" id="3108223"/>
    <lineage>
        <taxon>Bacteria</taxon>
        <taxon>Pseudomonadati</taxon>
        <taxon>Pseudomonadota</taxon>
        <taxon>Alphaproteobacteria</taxon>
        <taxon>Geminicoccales</taxon>
        <taxon>Geminicoccaceae</taxon>
        <taxon>Benzoatithermus</taxon>
    </lineage>
</organism>
<protein>
    <recommendedName>
        <fullName evidence="10">Autoinducer 2 import system permease protein LsrD</fullName>
    </recommendedName>
</protein>
<comment type="caution">
    <text evidence="12">The sequence shown here is derived from an EMBL/GenBank/DDBJ whole genome shotgun (WGS) entry which is preliminary data.</text>
</comment>
<comment type="subcellular location">
    <subcellularLocation>
        <location evidence="1">Cell membrane</location>
        <topology evidence="1">Multi-pass membrane protein</topology>
    </subcellularLocation>
</comment>
<dbReference type="EMBL" id="JBBLZC010000003">
    <property type="protein sequence ID" value="MEK0082290.1"/>
    <property type="molecule type" value="Genomic_DNA"/>
</dbReference>
<evidence type="ECO:0000256" key="10">
    <source>
        <dbReference type="ARBA" id="ARBA00039381"/>
    </source>
</evidence>